<reference evidence="2" key="1">
    <citation type="submission" date="2022-01" db="EMBL/GenBank/DDBJ databases">
        <title>Genome sequence and assembly of Parabukholderia sp. RG36.</title>
        <authorList>
            <person name="Chhetri G."/>
        </authorList>
    </citation>
    <scope>NUCLEOTIDE SEQUENCE</scope>
    <source>
        <strain evidence="2">RG36</strain>
    </source>
</reference>
<organism evidence="2 3">
    <name type="scientific">Paraburkholderia tagetis</name>
    <dbReference type="NCBI Taxonomy" id="2913261"/>
    <lineage>
        <taxon>Bacteria</taxon>
        <taxon>Pseudomonadati</taxon>
        <taxon>Pseudomonadota</taxon>
        <taxon>Betaproteobacteria</taxon>
        <taxon>Burkholderiales</taxon>
        <taxon>Burkholderiaceae</taxon>
        <taxon>Paraburkholderia</taxon>
    </lineage>
</organism>
<dbReference type="RefSeq" id="WP_238465022.1">
    <property type="nucleotide sequence ID" value="NZ_JAKLJA010000013.1"/>
</dbReference>
<accession>A0A9X1RVP3</accession>
<evidence type="ECO:0008006" key="4">
    <source>
        <dbReference type="Google" id="ProtNLM"/>
    </source>
</evidence>
<sequence>MLPQSESGSSDATTRSAVTAGTINITDGANQRQDVAGLSPDTVDTNGQVSKLPDVNALLNQQADRMQAAQAAGQAVAQRIGDYADAQAKATGDSAWAEGGDKRAAMQAAGAAVVAGLGGGVGSAVAGAAGAAIGSKMAPMLNELGRSIAASNPTGDASVNTALGNIVSNVVATTAGAAAGGAGAFSSSNVDRFNRQLHPDEKQAIKDKANGDQAEQDKLTKAACYAVKCWAEYKQGSDEYNKNYVSQREASQLGPELQWVNNQKESGLFDYTPTQKIGDMVQSDPLGVAKDAAKTGLGVYMAATGAKACATGAACGVGGAMITFGLNDVFEGSNGLFNRYEGIPEPGLNPLRMGFNIVSPTWGNVLYDSAAFATSVAALTTPTPLKMGWSDGLNRPGTMFDVTVPKFNNMLTIPVLQWEIPVAANQAIQVINAGSKGAKIVNDVQNVEKKK</sequence>
<protein>
    <recommendedName>
        <fullName evidence="4">Hemolysin</fullName>
    </recommendedName>
</protein>
<evidence type="ECO:0000256" key="1">
    <source>
        <dbReference type="SAM" id="MobiDB-lite"/>
    </source>
</evidence>
<feature type="region of interest" description="Disordered" evidence="1">
    <location>
        <begin position="1"/>
        <end position="33"/>
    </location>
</feature>
<dbReference type="Proteomes" id="UP001139308">
    <property type="component" value="Unassembled WGS sequence"/>
</dbReference>
<dbReference type="EMBL" id="JAKLJA010000013">
    <property type="protein sequence ID" value="MCG5075168.1"/>
    <property type="molecule type" value="Genomic_DNA"/>
</dbReference>
<comment type="caution">
    <text evidence="2">The sequence shown here is derived from an EMBL/GenBank/DDBJ whole genome shotgun (WGS) entry which is preliminary data.</text>
</comment>
<keyword evidence="3" id="KW-1185">Reference proteome</keyword>
<name>A0A9X1RVP3_9BURK</name>
<proteinExistence type="predicted"/>
<dbReference type="AlphaFoldDB" id="A0A9X1RVP3"/>
<gene>
    <name evidence="2" type="ORF">L5014_17660</name>
</gene>
<evidence type="ECO:0000313" key="2">
    <source>
        <dbReference type="EMBL" id="MCG5075168.1"/>
    </source>
</evidence>
<evidence type="ECO:0000313" key="3">
    <source>
        <dbReference type="Proteomes" id="UP001139308"/>
    </source>
</evidence>